<evidence type="ECO:0000313" key="1">
    <source>
        <dbReference type="EMBL" id="GAA0919701.1"/>
    </source>
</evidence>
<sequence>MRERARVGIIVVAAIDPAAQQLLIAVHPPSVPATTDITAGLSRTDVSVLDTDPDLSVGRDSGGAGVGGRRGDIAYGLRVEGGP</sequence>
<protein>
    <submittedName>
        <fullName evidence="1">Uncharacterized protein</fullName>
    </submittedName>
</protein>
<organism evidence="1 2">
    <name type="scientific">Streptomyces rhizosphaericus</name>
    <dbReference type="NCBI Taxonomy" id="114699"/>
    <lineage>
        <taxon>Bacteria</taxon>
        <taxon>Bacillati</taxon>
        <taxon>Actinomycetota</taxon>
        <taxon>Actinomycetes</taxon>
        <taxon>Kitasatosporales</taxon>
        <taxon>Streptomycetaceae</taxon>
        <taxon>Streptomyces</taxon>
        <taxon>Streptomyces violaceusniger group</taxon>
    </lineage>
</organism>
<name>A0ABN1NZQ3_9ACTN</name>
<accession>A0ABN1NZQ3</accession>
<comment type="caution">
    <text evidence="1">The sequence shown here is derived from an EMBL/GenBank/DDBJ whole genome shotgun (WGS) entry which is preliminary data.</text>
</comment>
<evidence type="ECO:0000313" key="2">
    <source>
        <dbReference type="Proteomes" id="UP001500418"/>
    </source>
</evidence>
<dbReference type="EMBL" id="BAAAID010000005">
    <property type="protein sequence ID" value="GAA0919701.1"/>
    <property type="molecule type" value="Genomic_DNA"/>
</dbReference>
<dbReference type="Proteomes" id="UP001500418">
    <property type="component" value="Unassembled WGS sequence"/>
</dbReference>
<gene>
    <name evidence="1" type="ORF">GCM10009575_011880</name>
</gene>
<reference evidence="1 2" key="1">
    <citation type="journal article" date="2019" name="Int. J. Syst. Evol. Microbiol.">
        <title>The Global Catalogue of Microorganisms (GCM) 10K type strain sequencing project: providing services to taxonomists for standard genome sequencing and annotation.</title>
        <authorList>
            <consortium name="The Broad Institute Genomics Platform"/>
            <consortium name="The Broad Institute Genome Sequencing Center for Infectious Disease"/>
            <person name="Wu L."/>
            <person name="Ma J."/>
        </authorList>
    </citation>
    <scope>NUCLEOTIDE SEQUENCE [LARGE SCALE GENOMIC DNA]</scope>
    <source>
        <strain evidence="1 2">JCM 11444</strain>
    </source>
</reference>
<proteinExistence type="predicted"/>
<keyword evidence="2" id="KW-1185">Reference proteome</keyword>